<evidence type="ECO:0000313" key="1">
    <source>
        <dbReference type="EMBL" id="VVU98855.1"/>
    </source>
</evidence>
<keyword evidence="2" id="KW-1185">Reference proteome</keyword>
<evidence type="ECO:0000313" key="2">
    <source>
        <dbReference type="Proteomes" id="UP000356253"/>
    </source>
</evidence>
<keyword evidence="1" id="KW-0648">Protein biosynthesis</keyword>
<sequence>MSIRAALTQQCKDYLQHRIQRLKKSIQELESDLEGETKSSAGDKYETSREMMNAEINKLQQQLQEFRKLEEVLAVASQRKVSENIQLGSIVTTNLANYFLAIPVGELKFQTESYYGIGINSPIGKLMLGKTKGDTVFFQQQEIKIESVN</sequence>
<comment type="caution">
    <text evidence="1">The sequence shown here is derived from an EMBL/GenBank/DDBJ whole genome shotgun (WGS) entry which is preliminary data.</text>
</comment>
<name>A0AC61Y308_9FLAO</name>
<dbReference type="EMBL" id="CABVMM010000001">
    <property type="protein sequence ID" value="VVU98855.1"/>
    <property type="molecule type" value="Genomic_DNA"/>
</dbReference>
<reference evidence="1" key="1">
    <citation type="submission" date="2019-09" db="EMBL/GenBank/DDBJ databases">
        <authorList>
            <person name="Rodrigo-Torres L."/>
            <person name="Arahal R. D."/>
            <person name="Lucena T."/>
        </authorList>
    </citation>
    <scope>NUCLEOTIDE SEQUENCE</scope>
    <source>
        <strain evidence="1">ISS653</strain>
    </source>
</reference>
<organism evidence="1 2">
    <name type="scientific">Mesonia oceanica</name>
    <dbReference type="NCBI Taxonomy" id="2687242"/>
    <lineage>
        <taxon>Bacteria</taxon>
        <taxon>Pseudomonadati</taxon>
        <taxon>Bacteroidota</taxon>
        <taxon>Flavobacteriia</taxon>
        <taxon>Flavobacteriales</taxon>
        <taxon>Flavobacteriaceae</taxon>
        <taxon>Mesonia</taxon>
    </lineage>
</organism>
<protein>
    <submittedName>
        <fullName evidence="1">Transcription elongation factor GreA</fullName>
    </submittedName>
</protein>
<gene>
    <name evidence="1" type="primary">greA_1</name>
    <name evidence="1" type="ORF">FVB9532_00103</name>
</gene>
<accession>A0AC61Y308</accession>
<keyword evidence="1" id="KW-0251">Elongation factor</keyword>
<dbReference type="Proteomes" id="UP000356253">
    <property type="component" value="Unassembled WGS sequence"/>
</dbReference>
<proteinExistence type="predicted"/>